<reference evidence="2 3" key="1">
    <citation type="submission" date="2021-01" db="EMBL/GenBank/DDBJ databases">
        <title>Sequencing the genomes of 1000 actinobacteria strains.</title>
        <authorList>
            <person name="Klenk H.-P."/>
        </authorList>
    </citation>
    <scope>NUCLEOTIDE SEQUENCE [LARGE SCALE GENOMIC DNA]</scope>
    <source>
        <strain evidence="2 3">DSM 13057</strain>
    </source>
</reference>
<evidence type="ECO:0000313" key="2">
    <source>
        <dbReference type="EMBL" id="MBM7472479.1"/>
    </source>
</evidence>
<keyword evidence="1" id="KW-0472">Membrane</keyword>
<keyword evidence="3" id="KW-1185">Reference proteome</keyword>
<dbReference type="RefSeq" id="WP_205109259.1">
    <property type="nucleotide sequence ID" value="NZ_BAAAHT010000004.1"/>
</dbReference>
<evidence type="ECO:0000256" key="1">
    <source>
        <dbReference type="SAM" id="Phobius"/>
    </source>
</evidence>
<evidence type="ECO:0000313" key="3">
    <source>
        <dbReference type="Proteomes" id="UP000776164"/>
    </source>
</evidence>
<dbReference type="Proteomes" id="UP000776164">
    <property type="component" value="Unassembled WGS sequence"/>
</dbReference>
<name>A0ABS2L625_9MICO</name>
<organism evidence="2 3">
    <name type="scientific">Subtercola frigoramans</name>
    <dbReference type="NCBI Taxonomy" id="120298"/>
    <lineage>
        <taxon>Bacteria</taxon>
        <taxon>Bacillati</taxon>
        <taxon>Actinomycetota</taxon>
        <taxon>Actinomycetes</taxon>
        <taxon>Micrococcales</taxon>
        <taxon>Microbacteriaceae</taxon>
        <taxon>Subtercola</taxon>
    </lineage>
</organism>
<gene>
    <name evidence="2" type="ORF">JOE66_002113</name>
</gene>
<keyword evidence="1" id="KW-0812">Transmembrane</keyword>
<proteinExistence type="predicted"/>
<protein>
    <submittedName>
        <fullName evidence="2">Uncharacterized protein</fullName>
    </submittedName>
</protein>
<keyword evidence="1" id="KW-1133">Transmembrane helix</keyword>
<sequence length="219" mass="23689">MFDLDIASAAVSAVAAMAGVVVAIVAVVVANKQLRQLSISNQQLALSNDEITASNRNLVRPVIVVDYLLTSHPSKNPQFGGTSSVSVIVKNVGVRPACKVLLQVSPPFEPVGDDANDPNVMRALDFVNGVMNGHHEIAMIDSARPAVYHLANGSDAFEDDAVGKQYTVNVSYTDISGSTRFHESFVLDLRAWQLAWSRAEPLDRLSKDIQFLTDTLKNK</sequence>
<accession>A0ABS2L625</accession>
<dbReference type="EMBL" id="JAFBBU010000001">
    <property type="protein sequence ID" value="MBM7472479.1"/>
    <property type="molecule type" value="Genomic_DNA"/>
</dbReference>
<feature type="transmembrane region" description="Helical" evidence="1">
    <location>
        <begin position="6"/>
        <end position="30"/>
    </location>
</feature>
<comment type="caution">
    <text evidence="2">The sequence shown here is derived from an EMBL/GenBank/DDBJ whole genome shotgun (WGS) entry which is preliminary data.</text>
</comment>